<dbReference type="NCBIfam" id="TIGR01926">
    <property type="entry name" value="peroxid_rel"/>
    <property type="match status" value="1"/>
</dbReference>
<organism evidence="2 3">
    <name type="scientific">Nocardia mexicana</name>
    <dbReference type="NCBI Taxonomy" id="279262"/>
    <lineage>
        <taxon>Bacteria</taxon>
        <taxon>Bacillati</taxon>
        <taxon>Actinomycetota</taxon>
        <taxon>Actinomycetes</taxon>
        <taxon>Mycobacteriales</taxon>
        <taxon>Nocardiaceae</taxon>
        <taxon>Nocardia</taxon>
    </lineage>
</organism>
<dbReference type="InterPro" id="IPR029032">
    <property type="entry name" value="AhpD-like"/>
</dbReference>
<name>A0A370H6Y1_9NOCA</name>
<sequence length="206" mass="23007">MSETRLGSEVRSVESDWRATEFTQRRLDWVPWVEPVRLADADDTQRPLLAGDRGIGPYFRVLALNAAVLAERSANDKEIFYGRDGELPRAERELAATVTSRHNGCVYCASVHSRLTTGLSKRGDDVQRLLDEGNGVRLDERWNAIIDFADALAANPPRATRSHVERLRAQGLADNEIHDLVLATASFSWANRLMLTLGEPEIPEEA</sequence>
<dbReference type="STRING" id="1210089.GCA_001613165_05130"/>
<dbReference type="InterPro" id="IPR004675">
    <property type="entry name" value="AhpD_core"/>
</dbReference>
<dbReference type="Proteomes" id="UP000255355">
    <property type="component" value="Unassembled WGS sequence"/>
</dbReference>
<protein>
    <submittedName>
        <fullName evidence="2">Alkylhydroperoxidase domain protein</fullName>
    </submittedName>
</protein>
<keyword evidence="2" id="KW-0560">Oxidoreductase</keyword>
<evidence type="ECO:0000313" key="2">
    <source>
        <dbReference type="EMBL" id="RDI52146.1"/>
    </source>
</evidence>
<accession>A0A370H6Y1</accession>
<dbReference type="Gene3D" id="1.20.1290.10">
    <property type="entry name" value="AhpD-like"/>
    <property type="match status" value="1"/>
</dbReference>
<dbReference type="OrthoDB" id="3667834at2"/>
<dbReference type="EMBL" id="QQAZ01000004">
    <property type="protein sequence ID" value="RDI52146.1"/>
    <property type="molecule type" value="Genomic_DNA"/>
</dbReference>
<dbReference type="GO" id="GO:0051920">
    <property type="term" value="F:peroxiredoxin activity"/>
    <property type="evidence" value="ECO:0007669"/>
    <property type="project" value="InterPro"/>
</dbReference>
<proteinExistence type="predicted"/>
<dbReference type="AlphaFoldDB" id="A0A370H6Y1"/>
<dbReference type="InterPro" id="IPR003779">
    <property type="entry name" value="CMD-like"/>
</dbReference>
<dbReference type="PANTHER" id="PTHR35446:SF2">
    <property type="entry name" value="CARBOXYMUCONOLACTONE DECARBOXYLASE-LIKE DOMAIN-CONTAINING PROTEIN"/>
    <property type="match status" value="1"/>
</dbReference>
<dbReference type="SUPFAM" id="SSF69118">
    <property type="entry name" value="AhpD-like"/>
    <property type="match status" value="1"/>
</dbReference>
<keyword evidence="3" id="KW-1185">Reference proteome</keyword>
<dbReference type="RefSeq" id="WP_068024574.1">
    <property type="nucleotide sequence ID" value="NZ_QQAZ01000004.1"/>
</dbReference>
<dbReference type="Pfam" id="PF02627">
    <property type="entry name" value="CMD"/>
    <property type="match status" value="1"/>
</dbReference>
<evidence type="ECO:0000259" key="1">
    <source>
        <dbReference type="Pfam" id="PF02627"/>
    </source>
</evidence>
<evidence type="ECO:0000313" key="3">
    <source>
        <dbReference type="Proteomes" id="UP000255355"/>
    </source>
</evidence>
<reference evidence="2 3" key="1">
    <citation type="submission" date="2018-07" db="EMBL/GenBank/DDBJ databases">
        <title>Genomic Encyclopedia of Type Strains, Phase IV (KMG-IV): sequencing the most valuable type-strain genomes for metagenomic binning, comparative biology and taxonomic classification.</title>
        <authorList>
            <person name="Goeker M."/>
        </authorList>
    </citation>
    <scope>NUCLEOTIDE SEQUENCE [LARGE SCALE GENOMIC DNA]</scope>
    <source>
        <strain evidence="2 3">DSM 44952</strain>
    </source>
</reference>
<dbReference type="InterPro" id="IPR010195">
    <property type="entry name" value="Uncharacterised_peroxidase-rel"/>
</dbReference>
<keyword evidence="2" id="KW-0575">Peroxidase</keyword>
<gene>
    <name evidence="2" type="ORF">DFR68_104634</name>
</gene>
<dbReference type="PANTHER" id="PTHR35446">
    <property type="entry name" value="SI:CH211-175M2.5"/>
    <property type="match status" value="1"/>
</dbReference>
<comment type="caution">
    <text evidence="2">The sequence shown here is derived from an EMBL/GenBank/DDBJ whole genome shotgun (WGS) entry which is preliminary data.</text>
</comment>
<feature type="domain" description="Carboxymuconolactone decarboxylase-like" evidence="1">
    <location>
        <begin position="74"/>
        <end position="131"/>
    </location>
</feature>
<dbReference type="NCBIfam" id="TIGR00778">
    <property type="entry name" value="ahpD_dom"/>
    <property type="match status" value="1"/>
</dbReference>